<dbReference type="PANTHER" id="PTHR43537">
    <property type="entry name" value="TRANSCRIPTIONAL REGULATOR, GNTR FAMILY"/>
    <property type="match status" value="1"/>
</dbReference>
<dbReference type="OrthoDB" id="8640050at2"/>
<feature type="domain" description="HTH gntR-type" evidence="4">
    <location>
        <begin position="20"/>
        <end position="87"/>
    </location>
</feature>
<keyword evidence="6" id="KW-1185">Reference proteome</keyword>
<proteinExistence type="predicted"/>
<dbReference type="SUPFAM" id="SSF48008">
    <property type="entry name" value="GntR ligand-binding domain-like"/>
    <property type="match status" value="1"/>
</dbReference>
<dbReference type="GO" id="GO:0003677">
    <property type="term" value="F:DNA binding"/>
    <property type="evidence" value="ECO:0007669"/>
    <property type="project" value="UniProtKB-KW"/>
</dbReference>
<evidence type="ECO:0000256" key="3">
    <source>
        <dbReference type="ARBA" id="ARBA00023163"/>
    </source>
</evidence>
<dbReference type="EMBL" id="PDNW01000004">
    <property type="protein sequence ID" value="PLC50554.1"/>
    <property type="molecule type" value="Genomic_DNA"/>
</dbReference>
<organism evidence="5 6">
    <name type="scientific">Pollutimonas subterranea</name>
    <dbReference type="NCBI Taxonomy" id="2045210"/>
    <lineage>
        <taxon>Bacteria</taxon>
        <taxon>Pseudomonadati</taxon>
        <taxon>Pseudomonadota</taxon>
        <taxon>Betaproteobacteria</taxon>
        <taxon>Burkholderiales</taxon>
        <taxon>Alcaligenaceae</taxon>
        <taxon>Pollutimonas</taxon>
    </lineage>
</organism>
<dbReference type="InterPro" id="IPR036390">
    <property type="entry name" value="WH_DNA-bd_sf"/>
</dbReference>
<dbReference type="Pfam" id="PF00392">
    <property type="entry name" value="GntR"/>
    <property type="match status" value="1"/>
</dbReference>
<dbReference type="AlphaFoldDB" id="A0A2N4U6A7"/>
<dbReference type="CDD" id="cd07377">
    <property type="entry name" value="WHTH_GntR"/>
    <property type="match status" value="1"/>
</dbReference>
<evidence type="ECO:0000313" key="6">
    <source>
        <dbReference type="Proteomes" id="UP000234190"/>
    </source>
</evidence>
<keyword evidence="3" id="KW-0804">Transcription</keyword>
<gene>
    <name evidence="5" type="ORF">CR159_05935</name>
</gene>
<dbReference type="Gene3D" id="1.10.10.10">
    <property type="entry name" value="Winged helix-like DNA-binding domain superfamily/Winged helix DNA-binding domain"/>
    <property type="match status" value="1"/>
</dbReference>
<dbReference type="PROSITE" id="PS50949">
    <property type="entry name" value="HTH_GNTR"/>
    <property type="match status" value="1"/>
</dbReference>
<reference evidence="5 6" key="1">
    <citation type="submission" date="2017-10" db="EMBL/GenBank/DDBJ databases">
        <title>Two draft genome sequences of Pusillimonas sp. strains isolated from a nitrate- and radionuclide-contaminated groundwater in Russia.</title>
        <authorList>
            <person name="Grouzdev D.S."/>
            <person name="Tourova T.P."/>
            <person name="Goeva M.A."/>
            <person name="Babich T.L."/>
            <person name="Sokolova D.S."/>
            <person name="Abdullin R."/>
            <person name="Poltaraus A.B."/>
            <person name="Toshchakov S.V."/>
            <person name="Nazina T.N."/>
        </authorList>
    </citation>
    <scope>NUCLEOTIDE SEQUENCE [LARGE SCALE GENOMIC DNA]</scope>
    <source>
        <strain evidence="5 6">JR1/69-3-13</strain>
    </source>
</reference>
<dbReference type="Gene3D" id="1.20.120.530">
    <property type="entry name" value="GntR ligand-binding domain-like"/>
    <property type="match status" value="1"/>
</dbReference>
<evidence type="ECO:0000256" key="2">
    <source>
        <dbReference type="ARBA" id="ARBA00023125"/>
    </source>
</evidence>
<keyword evidence="1" id="KW-0805">Transcription regulation</keyword>
<dbReference type="InterPro" id="IPR036388">
    <property type="entry name" value="WH-like_DNA-bd_sf"/>
</dbReference>
<dbReference type="SMART" id="SM00345">
    <property type="entry name" value="HTH_GNTR"/>
    <property type="match status" value="1"/>
</dbReference>
<evidence type="ECO:0000256" key="1">
    <source>
        <dbReference type="ARBA" id="ARBA00023015"/>
    </source>
</evidence>
<sequence>MVKRKSDAHKLDEPATATSLATTQDIVRDVRRKIASQTLLPGSRIPEGELAEVYGIPRAKAREVLAALEDRGLIERLPNKGAIVSPVDMETTYQLYEVREALDTVIVRLAMHNATPDDWSELQALLGPPFEQSLKEGDIAAHVNTIGAFRDRLNQLAANPILSDHIERIYDRTRVTMRRVAVLPGRAEMGIQQYRKLLDAMMRNDVEATDRCVRDLNQSAREYIQRYKNYVL</sequence>
<dbReference type="InterPro" id="IPR000524">
    <property type="entry name" value="Tscrpt_reg_HTH_GntR"/>
</dbReference>
<name>A0A2N4U6A7_9BURK</name>
<comment type="caution">
    <text evidence="5">The sequence shown here is derived from an EMBL/GenBank/DDBJ whole genome shotgun (WGS) entry which is preliminary data.</text>
</comment>
<evidence type="ECO:0000313" key="5">
    <source>
        <dbReference type="EMBL" id="PLC50554.1"/>
    </source>
</evidence>
<dbReference type="RefSeq" id="WP_102073099.1">
    <property type="nucleotide sequence ID" value="NZ_PDNW01000004.1"/>
</dbReference>
<keyword evidence="2" id="KW-0238">DNA-binding</keyword>
<dbReference type="PANTHER" id="PTHR43537:SF52">
    <property type="entry name" value="FATTY ACID METABOLISM REGULATOR PROTEIN"/>
    <property type="match status" value="1"/>
</dbReference>
<accession>A0A2N4U6A7</accession>
<dbReference type="SMART" id="SM00895">
    <property type="entry name" value="FCD"/>
    <property type="match status" value="1"/>
</dbReference>
<dbReference type="Proteomes" id="UP000234190">
    <property type="component" value="Unassembled WGS sequence"/>
</dbReference>
<dbReference type="InterPro" id="IPR008920">
    <property type="entry name" value="TF_FadR/GntR_C"/>
</dbReference>
<dbReference type="GO" id="GO:0003700">
    <property type="term" value="F:DNA-binding transcription factor activity"/>
    <property type="evidence" value="ECO:0007669"/>
    <property type="project" value="InterPro"/>
</dbReference>
<dbReference type="Pfam" id="PF07729">
    <property type="entry name" value="FCD"/>
    <property type="match status" value="1"/>
</dbReference>
<protein>
    <submittedName>
        <fullName evidence="5">GntR family transcriptional regulator</fullName>
    </submittedName>
</protein>
<dbReference type="InterPro" id="IPR011711">
    <property type="entry name" value="GntR_C"/>
</dbReference>
<dbReference type="SUPFAM" id="SSF46785">
    <property type="entry name" value="Winged helix' DNA-binding domain"/>
    <property type="match status" value="1"/>
</dbReference>
<evidence type="ECO:0000259" key="4">
    <source>
        <dbReference type="PROSITE" id="PS50949"/>
    </source>
</evidence>